<organism evidence="3 4">
    <name type="scientific">Lates japonicus</name>
    <name type="common">Japanese lates</name>
    <dbReference type="NCBI Taxonomy" id="270547"/>
    <lineage>
        <taxon>Eukaryota</taxon>
        <taxon>Metazoa</taxon>
        <taxon>Chordata</taxon>
        <taxon>Craniata</taxon>
        <taxon>Vertebrata</taxon>
        <taxon>Euteleostomi</taxon>
        <taxon>Actinopterygii</taxon>
        <taxon>Neopterygii</taxon>
        <taxon>Teleostei</taxon>
        <taxon>Neoteleostei</taxon>
        <taxon>Acanthomorphata</taxon>
        <taxon>Carangaria</taxon>
        <taxon>Carangaria incertae sedis</taxon>
        <taxon>Centropomidae</taxon>
        <taxon>Lates</taxon>
    </lineage>
</organism>
<reference evidence="3" key="1">
    <citation type="submission" date="2022-08" db="EMBL/GenBank/DDBJ databases">
        <title>Genome sequencing of akame (Lates japonicus).</title>
        <authorList>
            <person name="Hashiguchi Y."/>
            <person name="Takahashi H."/>
        </authorList>
    </citation>
    <scope>NUCLEOTIDE SEQUENCE</scope>
    <source>
        <strain evidence="3">Kochi</strain>
    </source>
</reference>
<keyword evidence="2" id="KW-0812">Transmembrane</keyword>
<keyword evidence="4" id="KW-1185">Reference proteome</keyword>
<protein>
    <submittedName>
        <fullName evidence="3">Sarcolipin</fullName>
    </submittedName>
</protein>
<evidence type="ECO:0000313" key="3">
    <source>
        <dbReference type="EMBL" id="GLD57227.1"/>
    </source>
</evidence>
<dbReference type="AlphaFoldDB" id="A0AAD3R628"/>
<evidence type="ECO:0000313" key="4">
    <source>
        <dbReference type="Proteomes" id="UP001279410"/>
    </source>
</evidence>
<sequence length="133" mass="14536">MERFKGIVPIHTLSCCDPSVCTGEGPASAGTTAGSAATRYFIEEECHNRSQKRKGWGLVSKKEPHPSATSHKSPTSPPPLLLSRRSLRSSAVSPVLSAHRDAAMDRSAQELFLNFMIVLITVLLMWLLVAYQD</sequence>
<dbReference type="EMBL" id="BRZM01000029">
    <property type="protein sequence ID" value="GLD57227.1"/>
    <property type="molecule type" value="Genomic_DNA"/>
</dbReference>
<gene>
    <name evidence="3" type="ORF">AKAME5_000948100</name>
</gene>
<dbReference type="InterPro" id="IPR008028">
    <property type="entry name" value="Sarcolipin"/>
</dbReference>
<comment type="caution">
    <text evidence="3">The sequence shown here is derived from an EMBL/GenBank/DDBJ whole genome shotgun (WGS) entry which is preliminary data.</text>
</comment>
<dbReference type="Pfam" id="PF05366">
    <property type="entry name" value="Sarcolipin"/>
    <property type="match status" value="1"/>
</dbReference>
<keyword evidence="2" id="KW-0472">Membrane</keyword>
<evidence type="ECO:0000256" key="1">
    <source>
        <dbReference type="SAM" id="MobiDB-lite"/>
    </source>
</evidence>
<keyword evidence="2" id="KW-1133">Transmembrane helix</keyword>
<proteinExistence type="predicted"/>
<dbReference type="GO" id="GO:0016020">
    <property type="term" value="C:membrane"/>
    <property type="evidence" value="ECO:0007669"/>
    <property type="project" value="InterPro"/>
</dbReference>
<name>A0AAD3R628_LATJO</name>
<dbReference type="Proteomes" id="UP001279410">
    <property type="component" value="Unassembled WGS sequence"/>
</dbReference>
<dbReference type="GO" id="GO:0030234">
    <property type="term" value="F:enzyme regulator activity"/>
    <property type="evidence" value="ECO:0007669"/>
    <property type="project" value="InterPro"/>
</dbReference>
<accession>A0AAD3R628</accession>
<dbReference type="CDD" id="cd20253">
    <property type="entry name" value="Sarcolipin"/>
    <property type="match status" value="1"/>
</dbReference>
<feature type="region of interest" description="Disordered" evidence="1">
    <location>
        <begin position="47"/>
        <end position="83"/>
    </location>
</feature>
<evidence type="ECO:0000256" key="2">
    <source>
        <dbReference type="SAM" id="Phobius"/>
    </source>
</evidence>
<feature type="transmembrane region" description="Helical" evidence="2">
    <location>
        <begin position="111"/>
        <end position="131"/>
    </location>
</feature>